<dbReference type="AlphaFoldDB" id="A0A822ZDS6"/>
<sequence>MHHARSVEEFFDAIGYKKGSAVIRMLQDYLGDDTFQVHLFNLDG</sequence>
<reference evidence="2 3" key="1">
    <citation type="journal article" date="2020" name="Mol. Biol. Evol.">
        <title>Distinct Expression and Methylation Patterns for Genes with Different Fates following a Single Whole-Genome Duplication in Flowering Plants.</title>
        <authorList>
            <person name="Shi T."/>
            <person name="Rahmani R.S."/>
            <person name="Gugger P.F."/>
            <person name="Wang M."/>
            <person name="Li H."/>
            <person name="Zhang Y."/>
            <person name="Li Z."/>
            <person name="Wang Q."/>
            <person name="Van de Peer Y."/>
            <person name="Marchal K."/>
            <person name="Chen J."/>
        </authorList>
    </citation>
    <scope>NUCLEOTIDE SEQUENCE [LARGE SCALE GENOMIC DNA]</scope>
    <source>
        <tissue evidence="2">Leaf</tissue>
    </source>
</reference>
<accession>A0A822ZDS6</accession>
<protein>
    <recommendedName>
        <fullName evidence="1">Peptidase M1 membrane alanine aminopeptidase domain-containing protein</fullName>
    </recommendedName>
</protein>
<proteinExistence type="predicted"/>
<evidence type="ECO:0000313" key="2">
    <source>
        <dbReference type="EMBL" id="DAD44344.1"/>
    </source>
</evidence>
<feature type="domain" description="Peptidase M1 membrane alanine aminopeptidase" evidence="1">
    <location>
        <begin position="2"/>
        <end position="37"/>
    </location>
</feature>
<keyword evidence="3" id="KW-1185">Reference proteome</keyword>
<dbReference type="SUPFAM" id="SSF55486">
    <property type="entry name" value="Metalloproteases ('zincins'), catalytic domain"/>
    <property type="match status" value="1"/>
</dbReference>
<dbReference type="InterPro" id="IPR027268">
    <property type="entry name" value="Peptidase_M4/M1_CTD_sf"/>
</dbReference>
<comment type="caution">
    <text evidence="2">The sequence shown here is derived from an EMBL/GenBank/DDBJ whole genome shotgun (WGS) entry which is preliminary data.</text>
</comment>
<dbReference type="Proteomes" id="UP000607653">
    <property type="component" value="Unassembled WGS sequence"/>
</dbReference>
<dbReference type="GO" id="GO:0008237">
    <property type="term" value="F:metallopeptidase activity"/>
    <property type="evidence" value="ECO:0007669"/>
    <property type="project" value="InterPro"/>
</dbReference>
<dbReference type="Pfam" id="PF01433">
    <property type="entry name" value="Peptidase_M1"/>
    <property type="match status" value="1"/>
</dbReference>
<dbReference type="GO" id="GO:0008270">
    <property type="term" value="F:zinc ion binding"/>
    <property type="evidence" value="ECO:0007669"/>
    <property type="project" value="InterPro"/>
</dbReference>
<dbReference type="InterPro" id="IPR014782">
    <property type="entry name" value="Peptidase_M1_dom"/>
</dbReference>
<dbReference type="EMBL" id="DUZY01000007">
    <property type="protein sequence ID" value="DAD44344.1"/>
    <property type="molecule type" value="Genomic_DNA"/>
</dbReference>
<gene>
    <name evidence="2" type="ORF">HUJ06_002574</name>
</gene>
<name>A0A822ZDS6_NELNU</name>
<evidence type="ECO:0000313" key="3">
    <source>
        <dbReference type="Proteomes" id="UP000607653"/>
    </source>
</evidence>
<organism evidence="2 3">
    <name type="scientific">Nelumbo nucifera</name>
    <name type="common">Sacred lotus</name>
    <dbReference type="NCBI Taxonomy" id="4432"/>
    <lineage>
        <taxon>Eukaryota</taxon>
        <taxon>Viridiplantae</taxon>
        <taxon>Streptophyta</taxon>
        <taxon>Embryophyta</taxon>
        <taxon>Tracheophyta</taxon>
        <taxon>Spermatophyta</taxon>
        <taxon>Magnoliopsida</taxon>
        <taxon>Proteales</taxon>
        <taxon>Nelumbonaceae</taxon>
        <taxon>Nelumbo</taxon>
    </lineage>
</organism>
<dbReference type="Gene3D" id="1.10.390.10">
    <property type="entry name" value="Neutral Protease Domain 2"/>
    <property type="match status" value="1"/>
</dbReference>
<evidence type="ECO:0000259" key="1">
    <source>
        <dbReference type="Pfam" id="PF01433"/>
    </source>
</evidence>